<sequence>MKARKQLLAAGSTVTLVAGGAFFAATPAAAVHESPECLTAQSQFTAALNNAGITADLEVQLAVALQNLIDAQETLDLLTVEGALTVEELEVLVTEALLTVETEQLPNLNAIINANASAGSAVGEAQALLEVVLGGQIDQVTADALLELGIDVEDFLLAAALDIDGLTAAINAAVTGGDLTQVEADALLGDLADGELTQASVDALFDVGIVSSEFLLEAEVDLVALEGALRDVIADLEILVDDAATAQLLVDLLASGDIEGLLALEAELDALLGDVDLSALIDLQNQIVAADAVLQAEADLAAAVAVVEGLLIQLEGLDIDLLELEALFNAAIDACTEAGAVGGVGTDGGTGTGTGGGAVTTGGGTGSANRGMNVQTAATTTDTDPAGIGVLAAGLGFMVVAGTLAARRVSNS</sequence>
<feature type="region of interest" description="Disordered" evidence="1">
    <location>
        <begin position="351"/>
        <end position="371"/>
    </location>
</feature>
<evidence type="ECO:0000313" key="4">
    <source>
        <dbReference type="Proteomes" id="UP000199258"/>
    </source>
</evidence>
<protein>
    <recommendedName>
        <fullName evidence="5">LPXTG-motif cell wall anchor domain-containing protein</fullName>
    </recommendedName>
</protein>
<dbReference type="RefSeq" id="WP_090586923.1">
    <property type="nucleotide sequence ID" value="NZ_FNDT01000010.1"/>
</dbReference>
<feature type="compositionally biased region" description="Gly residues" evidence="1">
    <location>
        <begin position="351"/>
        <end position="366"/>
    </location>
</feature>
<proteinExistence type="predicted"/>
<dbReference type="EMBL" id="FNDT01000010">
    <property type="protein sequence ID" value="SDI38511.1"/>
    <property type="molecule type" value="Genomic_DNA"/>
</dbReference>
<evidence type="ECO:0008006" key="5">
    <source>
        <dbReference type="Google" id="ProtNLM"/>
    </source>
</evidence>
<accession>A0A1G8K507</accession>
<evidence type="ECO:0000313" key="3">
    <source>
        <dbReference type="EMBL" id="SDI38511.1"/>
    </source>
</evidence>
<dbReference type="AlphaFoldDB" id="A0A1G8K507"/>
<evidence type="ECO:0000256" key="2">
    <source>
        <dbReference type="SAM" id="SignalP"/>
    </source>
</evidence>
<dbReference type="STRING" id="335973.SAMN04488693_11076"/>
<name>A0A1G8K507_9MICC</name>
<organism evidence="3 4">
    <name type="scientific">Arthrobacter subterraneus</name>
    <dbReference type="NCBI Taxonomy" id="335973"/>
    <lineage>
        <taxon>Bacteria</taxon>
        <taxon>Bacillati</taxon>
        <taxon>Actinomycetota</taxon>
        <taxon>Actinomycetes</taxon>
        <taxon>Micrococcales</taxon>
        <taxon>Micrococcaceae</taxon>
        <taxon>Arthrobacter</taxon>
    </lineage>
</organism>
<dbReference type="OrthoDB" id="9832799at2"/>
<reference evidence="3 4" key="1">
    <citation type="submission" date="2016-10" db="EMBL/GenBank/DDBJ databases">
        <authorList>
            <person name="de Groot N.N."/>
        </authorList>
    </citation>
    <scope>NUCLEOTIDE SEQUENCE [LARGE SCALE GENOMIC DNA]</scope>
    <source>
        <strain evidence="3 4">NP_1H</strain>
    </source>
</reference>
<gene>
    <name evidence="3" type="ORF">SAMN04488693_11076</name>
</gene>
<keyword evidence="4" id="KW-1185">Reference proteome</keyword>
<feature type="signal peptide" evidence="2">
    <location>
        <begin position="1"/>
        <end position="30"/>
    </location>
</feature>
<dbReference type="Proteomes" id="UP000199258">
    <property type="component" value="Unassembled WGS sequence"/>
</dbReference>
<evidence type="ECO:0000256" key="1">
    <source>
        <dbReference type="SAM" id="MobiDB-lite"/>
    </source>
</evidence>
<feature type="chain" id="PRO_5011735788" description="LPXTG-motif cell wall anchor domain-containing protein" evidence="2">
    <location>
        <begin position="31"/>
        <end position="412"/>
    </location>
</feature>
<keyword evidence="2" id="KW-0732">Signal</keyword>